<proteinExistence type="predicted"/>
<evidence type="ECO:0008006" key="3">
    <source>
        <dbReference type="Google" id="ProtNLM"/>
    </source>
</evidence>
<dbReference type="RefSeq" id="WP_386024034.1">
    <property type="nucleotide sequence ID" value="NZ_JBHUHX010000009.1"/>
</dbReference>
<protein>
    <recommendedName>
        <fullName evidence="3">Helicase ATP-binding domain-containing protein</fullName>
    </recommendedName>
</protein>
<name>A0ABW4Y4T9_9GAMM</name>
<evidence type="ECO:0000313" key="1">
    <source>
        <dbReference type="EMBL" id="MFD2111171.1"/>
    </source>
</evidence>
<reference evidence="2" key="1">
    <citation type="journal article" date="2019" name="Int. J. Syst. Evol. Microbiol.">
        <title>The Global Catalogue of Microorganisms (GCM) 10K type strain sequencing project: providing services to taxonomists for standard genome sequencing and annotation.</title>
        <authorList>
            <consortium name="The Broad Institute Genomics Platform"/>
            <consortium name="The Broad Institute Genome Sequencing Center for Infectious Disease"/>
            <person name="Wu L."/>
            <person name="Ma J."/>
        </authorList>
    </citation>
    <scope>NUCLEOTIDE SEQUENCE [LARGE SCALE GENOMIC DNA]</scope>
    <source>
        <strain evidence="2">KACC 12597</strain>
    </source>
</reference>
<dbReference type="SUPFAM" id="SSF52540">
    <property type="entry name" value="P-loop containing nucleoside triphosphate hydrolases"/>
    <property type="match status" value="1"/>
</dbReference>
<dbReference type="InterPro" id="IPR027417">
    <property type="entry name" value="P-loop_NTPase"/>
</dbReference>
<accession>A0ABW4Y4T9</accession>
<organism evidence="1 2">
    <name type="scientific">Thiorhodococcus fuscus</name>
    <dbReference type="NCBI Taxonomy" id="527200"/>
    <lineage>
        <taxon>Bacteria</taxon>
        <taxon>Pseudomonadati</taxon>
        <taxon>Pseudomonadota</taxon>
        <taxon>Gammaproteobacteria</taxon>
        <taxon>Chromatiales</taxon>
        <taxon>Chromatiaceae</taxon>
        <taxon>Thiorhodococcus</taxon>
    </lineage>
</organism>
<evidence type="ECO:0000313" key="2">
    <source>
        <dbReference type="Proteomes" id="UP001597337"/>
    </source>
</evidence>
<sequence>MNQETMTLYKQQPHVLPEVFAATMREHWETSLGNVPSPALQALWRTMAKAFNASINDEEHRWTVLQPPTGTGKTQGACLFSAMTAKKNEGLFMDERVGILIVTRLISQANEIVETVNRMAGFECAAAKHSESDLTAEEAQAFDVLVVTHAAYTNALEGLCKDDRSRWDALVRWEHGYRKLTIVDEAIANIVEEYNVKADDVRLTLAFITPDIRHRYPNEVAAVELVRDLLERIAEMHKDAEGDEDDTTSRFTESKVLWTPERKAQLLGSDASISLDNLRAAMKEVRYDLIGSRRESKDDRKRQAERFDKILRSIEAIMNRFMWYAKKGLEYSFNGSELLIPDDLPSPVVLDATARQNFLWTLLEDRAVILPVPPKTRNYRNVTLHVARARGTGKTAMKEKGKDRIPRLIHQLQQDLDPGRKVFVALHKDIEHHAVKYDPGFSEWSVGHWGAIDGRNDWMTYDTAVIFGLPYRDTIWATNAFFATQGVQSNEWLKNPEWKGYKDVREEMQIRQVCVSVVQAVNRVRCRKVTDADGSCDQSDVFIILPTGKMGEQMLKALVEEMPGIQVKGWDFELDGAKPRQRIKKGSSHEALLTLMQNALPGDYSVSHLNTELGLAPKGLEKIKAALRDPSHPLTRALLEVGVKVQHSGAKRGARTTLIKT</sequence>
<dbReference type="Proteomes" id="UP001597337">
    <property type="component" value="Unassembled WGS sequence"/>
</dbReference>
<keyword evidence="2" id="KW-1185">Reference proteome</keyword>
<comment type="caution">
    <text evidence="1">The sequence shown here is derived from an EMBL/GenBank/DDBJ whole genome shotgun (WGS) entry which is preliminary data.</text>
</comment>
<dbReference type="EMBL" id="JBHUHX010000009">
    <property type="protein sequence ID" value="MFD2111171.1"/>
    <property type="molecule type" value="Genomic_DNA"/>
</dbReference>
<dbReference type="Gene3D" id="3.40.50.300">
    <property type="entry name" value="P-loop containing nucleotide triphosphate hydrolases"/>
    <property type="match status" value="1"/>
</dbReference>
<gene>
    <name evidence="1" type="ORF">ACFSJC_04850</name>
</gene>